<organism evidence="1 2">
    <name type="scientific">Chlorogloeopsis fritschii PCC 6912</name>
    <dbReference type="NCBI Taxonomy" id="211165"/>
    <lineage>
        <taxon>Bacteria</taxon>
        <taxon>Bacillati</taxon>
        <taxon>Cyanobacteriota</taxon>
        <taxon>Cyanophyceae</taxon>
        <taxon>Nostocales</taxon>
        <taxon>Chlorogloeopsidaceae</taxon>
        <taxon>Chlorogloeopsis</taxon>
    </lineage>
</organism>
<dbReference type="EMBL" id="RSCJ01000006">
    <property type="protein sequence ID" value="RUR83700.1"/>
    <property type="molecule type" value="Genomic_DNA"/>
</dbReference>
<accession>A0A3S0Y3R1</accession>
<name>A0A3S0Y3R1_CHLFR</name>
<evidence type="ECO:0000313" key="2">
    <source>
        <dbReference type="Proteomes" id="UP000268857"/>
    </source>
</evidence>
<dbReference type="InterPro" id="IPR027417">
    <property type="entry name" value="P-loop_NTPase"/>
</dbReference>
<protein>
    <recommendedName>
        <fullName evidence="3">ABC transporter domain-containing protein</fullName>
    </recommendedName>
</protein>
<sequence length="76" mass="8670">MYQQAVVKVCHLNHYFGQDELKKQVLFDINLEIYAGEIVIMMGPSGSGRGESSEAVTSRHTMAETFIKQELQKNFF</sequence>
<gene>
    <name evidence="1" type="ORF">PCC6912_19430</name>
</gene>
<comment type="caution">
    <text evidence="1">The sequence shown here is derived from an EMBL/GenBank/DDBJ whole genome shotgun (WGS) entry which is preliminary data.</text>
</comment>
<dbReference type="Gene3D" id="3.40.50.300">
    <property type="entry name" value="P-loop containing nucleotide triphosphate hydrolases"/>
    <property type="match status" value="1"/>
</dbReference>
<reference evidence="1 2" key="1">
    <citation type="journal article" date="2019" name="Genome Biol. Evol.">
        <title>Day and night: Metabolic profiles and evolutionary relationships of six axenic non-marine cyanobacteria.</title>
        <authorList>
            <person name="Will S.E."/>
            <person name="Henke P."/>
            <person name="Boedeker C."/>
            <person name="Huang S."/>
            <person name="Brinkmann H."/>
            <person name="Rohde M."/>
            <person name="Jarek M."/>
            <person name="Friedl T."/>
            <person name="Seufert S."/>
            <person name="Schumacher M."/>
            <person name="Overmann J."/>
            <person name="Neumann-Schaal M."/>
            <person name="Petersen J."/>
        </authorList>
    </citation>
    <scope>NUCLEOTIDE SEQUENCE [LARGE SCALE GENOMIC DNA]</scope>
    <source>
        <strain evidence="1 2">PCC 6912</strain>
    </source>
</reference>
<proteinExistence type="predicted"/>
<evidence type="ECO:0008006" key="3">
    <source>
        <dbReference type="Google" id="ProtNLM"/>
    </source>
</evidence>
<dbReference type="STRING" id="211165.GCA_000317285_00224"/>
<dbReference type="AlphaFoldDB" id="A0A3S0Y3R1"/>
<dbReference type="Proteomes" id="UP000268857">
    <property type="component" value="Unassembled WGS sequence"/>
</dbReference>
<evidence type="ECO:0000313" key="1">
    <source>
        <dbReference type="EMBL" id="RUR83700.1"/>
    </source>
</evidence>
<keyword evidence="2" id="KW-1185">Reference proteome</keyword>
<dbReference type="SUPFAM" id="SSF52540">
    <property type="entry name" value="P-loop containing nucleoside triphosphate hydrolases"/>
    <property type="match status" value="1"/>
</dbReference>